<dbReference type="PANTHER" id="PTHR34068:SF2">
    <property type="entry name" value="UPF0145 PROTEIN SCO3412"/>
    <property type="match status" value="1"/>
</dbReference>
<gene>
    <name evidence="2" type="ordered locus">Trad_2246</name>
</gene>
<reference evidence="3" key="1">
    <citation type="submission" date="2010-05" db="EMBL/GenBank/DDBJ databases">
        <title>The complete genome of Truepera radiovictris DSM 17093.</title>
        <authorList>
            <consortium name="US DOE Joint Genome Institute (JGI-PGF)"/>
            <person name="Lucas S."/>
            <person name="Copeland A."/>
            <person name="Lapidus A."/>
            <person name="Glavina del Rio T."/>
            <person name="Dalin E."/>
            <person name="Tice H."/>
            <person name="Bruce D."/>
            <person name="Goodwin L."/>
            <person name="Pitluck S."/>
            <person name="Kyrpides N."/>
            <person name="Mavromatis K."/>
            <person name="Ovchinnikova G."/>
            <person name="Munk A.C."/>
            <person name="Detter J.C."/>
            <person name="Han C."/>
            <person name="Tapia R."/>
            <person name="Land M."/>
            <person name="Hauser L."/>
            <person name="Markowitz V."/>
            <person name="Cheng J.-F."/>
            <person name="Hugenholtz P."/>
            <person name="Woyke T."/>
            <person name="Wu D."/>
            <person name="Tindall B."/>
            <person name="Pomrenke H.G."/>
            <person name="Brambilla E."/>
            <person name="Klenk H.-P."/>
            <person name="Eisen J.A."/>
        </authorList>
    </citation>
    <scope>NUCLEOTIDE SEQUENCE [LARGE SCALE GENOMIC DNA]</scope>
    <source>
        <strain evidence="3">DSM 17093 / CIP 108686 / LMG 22925 / RQ-24</strain>
    </source>
</reference>
<dbReference type="PANTHER" id="PTHR34068">
    <property type="entry name" value="UPF0145 PROTEIN YBJQ"/>
    <property type="match status" value="1"/>
</dbReference>
<evidence type="ECO:0000313" key="2">
    <source>
        <dbReference type="EMBL" id="ADI15356.1"/>
    </source>
</evidence>
<dbReference type="OrthoDB" id="9796448at2"/>
<dbReference type="KEGG" id="tra:Trad_2246"/>
<dbReference type="HOGENOM" id="CLU_117144_1_2_0"/>
<dbReference type="EMBL" id="CP002049">
    <property type="protein sequence ID" value="ADI15356.1"/>
    <property type="molecule type" value="Genomic_DNA"/>
</dbReference>
<reference evidence="2 3" key="2">
    <citation type="journal article" date="2011" name="Stand. Genomic Sci.">
        <title>Complete genome sequence of Truepera radiovictrix type strain (RQ-24).</title>
        <authorList>
            <person name="Ivanova N."/>
            <person name="Rohde C."/>
            <person name="Munk C."/>
            <person name="Nolan M."/>
            <person name="Lucas S."/>
            <person name="Del Rio T.G."/>
            <person name="Tice H."/>
            <person name="Deshpande S."/>
            <person name="Cheng J.F."/>
            <person name="Tapia R."/>
            <person name="Han C."/>
            <person name="Goodwin L."/>
            <person name="Pitluck S."/>
            <person name="Liolios K."/>
            <person name="Mavromatis K."/>
            <person name="Mikhailova N."/>
            <person name="Pati A."/>
            <person name="Chen A."/>
            <person name="Palaniappan K."/>
            <person name="Land M."/>
            <person name="Hauser L."/>
            <person name="Chang Y.J."/>
            <person name="Jeffries C.D."/>
            <person name="Brambilla E."/>
            <person name="Rohde M."/>
            <person name="Goker M."/>
            <person name="Tindall B.J."/>
            <person name="Woyke T."/>
            <person name="Bristow J."/>
            <person name="Eisen J.A."/>
            <person name="Markowitz V."/>
            <person name="Hugenholtz P."/>
            <person name="Kyrpides N.C."/>
            <person name="Klenk H.P."/>
            <person name="Lapidus A."/>
        </authorList>
    </citation>
    <scope>NUCLEOTIDE SEQUENCE [LARGE SCALE GENOMIC DNA]</scope>
    <source>
        <strain evidence="3">DSM 17093 / CIP 108686 / LMG 22925 / RQ-24</strain>
    </source>
</reference>
<evidence type="ECO:0000256" key="1">
    <source>
        <dbReference type="ARBA" id="ARBA00010751"/>
    </source>
</evidence>
<dbReference type="Proteomes" id="UP000000379">
    <property type="component" value="Chromosome"/>
</dbReference>
<accession>D7CSD6</accession>
<dbReference type="InterPro" id="IPR035439">
    <property type="entry name" value="UPF0145_dom_sf"/>
</dbReference>
<evidence type="ECO:0000313" key="3">
    <source>
        <dbReference type="Proteomes" id="UP000000379"/>
    </source>
</evidence>
<dbReference type="InterPro" id="IPR002765">
    <property type="entry name" value="UPF0145_YbjQ-like"/>
</dbReference>
<dbReference type="Gene3D" id="3.30.110.70">
    <property type="entry name" value="Hypothetical protein apc22750. Chain B"/>
    <property type="match status" value="1"/>
</dbReference>
<sequence>MLYTTERVEGVEVGELLTACAVSAANVVKDLRENLRNLVGGEMKHYEALLERTLTRALETLEEKAKANGYDGVLGVRVVAPKVVEGGAEIIVYGNGFRYRHPRPD</sequence>
<dbReference type="RefSeq" id="WP_013178719.1">
    <property type="nucleotide sequence ID" value="NC_014221.1"/>
</dbReference>
<protein>
    <submittedName>
        <fullName evidence="2">Uncharacterized protein</fullName>
    </submittedName>
</protein>
<keyword evidence="3" id="KW-1185">Reference proteome</keyword>
<comment type="similarity">
    <text evidence="1">Belongs to the UPF0145 family.</text>
</comment>
<dbReference type="AlphaFoldDB" id="D7CSD6"/>
<proteinExistence type="inferred from homology"/>
<name>D7CSD6_TRURR</name>
<dbReference type="Pfam" id="PF01906">
    <property type="entry name" value="YbjQ_1"/>
    <property type="match status" value="1"/>
</dbReference>
<organism evidence="2 3">
    <name type="scientific">Truepera radiovictrix (strain DSM 17093 / CIP 108686 / LMG 22925 / RQ-24)</name>
    <dbReference type="NCBI Taxonomy" id="649638"/>
    <lineage>
        <taxon>Bacteria</taxon>
        <taxon>Thermotogati</taxon>
        <taxon>Deinococcota</taxon>
        <taxon>Deinococci</taxon>
        <taxon>Trueperales</taxon>
        <taxon>Trueperaceae</taxon>
        <taxon>Truepera</taxon>
    </lineage>
</organism>
<dbReference type="eggNOG" id="COG0393">
    <property type="taxonomic scope" value="Bacteria"/>
</dbReference>
<dbReference type="SUPFAM" id="SSF117782">
    <property type="entry name" value="YbjQ-like"/>
    <property type="match status" value="1"/>
</dbReference>
<dbReference type="STRING" id="649638.Trad_2246"/>